<sequence>MPQRKAAALAGLCILVAGCGANSNRADPATTTSTAVPPVAQAALNGLLLSAPQIGAALGTTDVSVATDRTSMEDVSALVSRPECLPIYSPAEANAYANSGSSGVHRQFLGDPSNSHEAEQTVVLFPTARQASAFFAASAQRWQKCSNGGFAHTMSGGREVWNVGPISNTNGVLSTTARISQEVYDHPGAGEGGDRTAQRALTVRNNVAIDILTVSAAANDPAAVNIATQIAAEVPSK</sequence>
<dbReference type="EMBL" id="AP022613">
    <property type="protein sequence ID" value="BBZ38170.1"/>
    <property type="molecule type" value="Genomic_DNA"/>
</dbReference>
<dbReference type="Proteomes" id="UP000467385">
    <property type="component" value="Chromosome"/>
</dbReference>
<dbReference type="PROSITE" id="PS51257">
    <property type="entry name" value="PROKAR_LIPOPROTEIN"/>
    <property type="match status" value="1"/>
</dbReference>
<dbReference type="InterPro" id="IPR038232">
    <property type="entry name" value="PknH-like_Extracell_sf"/>
</dbReference>
<dbReference type="Pfam" id="PF14032">
    <property type="entry name" value="PknH_C"/>
    <property type="match status" value="1"/>
</dbReference>
<dbReference type="AlphaFoldDB" id="A0A1X1TH66"/>
<evidence type="ECO:0000313" key="1">
    <source>
        <dbReference type="EMBL" id="BBZ38170.1"/>
    </source>
</evidence>
<gene>
    <name evidence="1" type="ORF">MCNS_12330</name>
</gene>
<dbReference type="OrthoDB" id="4761399at2"/>
<evidence type="ECO:0000313" key="2">
    <source>
        <dbReference type="Proteomes" id="UP000467385"/>
    </source>
</evidence>
<dbReference type="Gene3D" id="3.40.1000.70">
    <property type="entry name" value="PknH-like extracellular domain"/>
    <property type="match status" value="1"/>
</dbReference>
<organism evidence="1 2">
    <name type="scientific">Mycobacterium conspicuum</name>
    <dbReference type="NCBI Taxonomy" id="44010"/>
    <lineage>
        <taxon>Bacteria</taxon>
        <taxon>Bacillati</taxon>
        <taxon>Actinomycetota</taxon>
        <taxon>Actinomycetes</taxon>
        <taxon>Mycobacteriales</taxon>
        <taxon>Mycobacteriaceae</taxon>
        <taxon>Mycobacterium</taxon>
    </lineage>
</organism>
<proteinExistence type="predicted"/>
<dbReference type="RefSeq" id="WP_085232324.1">
    <property type="nucleotide sequence ID" value="NZ_AP022613.1"/>
</dbReference>
<reference evidence="1 2" key="1">
    <citation type="journal article" date="2019" name="Emerg. Microbes Infect.">
        <title>Comprehensive subspecies identification of 175 nontuberculous mycobacteria species based on 7547 genomic profiles.</title>
        <authorList>
            <person name="Matsumoto Y."/>
            <person name="Kinjo T."/>
            <person name="Motooka D."/>
            <person name="Nabeya D."/>
            <person name="Jung N."/>
            <person name="Uechi K."/>
            <person name="Horii T."/>
            <person name="Iida T."/>
            <person name="Fujita J."/>
            <person name="Nakamura S."/>
        </authorList>
    </citation>
    <scope>NUCLEOTIDE SEQUENCE [LARGE SCALE GENOMIC DNA]</scope>
    <source>
        <strain evidence="1 2">JCM 14738</strain>
    </source>
</reference>
<accession>A0A1X1TH66</accession>
<keyword evidence="2" id="KW-1185">Reference proteome</keyword>
<dbReference type="STRING" id="44010.AWC00_09470"/>
<name>A0A1X1TH66_9MYCO</name>
<protein>
    <submittedName>
        <fullName evidence="1">Uncharacterized protein</fullName>
    </submittedName>
</protein>
<dbReference type="InterPro" id="IPR026954">
    <property type="entry name" value="PknH-like_Extracell"/>
</dbReference>